<comment type="caution">
    <text evidence="3">The sequence shown here is derived from an EMBL/GenBank/DDBJ whole genome shotgun (WGS) entry which is preliminary data.</text>
</comment>
<evidence type="ECO:0000313" key="4">
    <source>
        <dbReference type="Proteomes" id="UP000261231"/>
    </source>
</evidence>
<reference evidence="3 4" key="1">
    <citation type="submission" date="2018-08" db="EMBL/GenBank/DDBJ databases">
        <title>A genome reference for cultivated species of the human gut microbiota.</title>
        <authorList>
            <person name="Zou Y."/>
            <person name="Xue W."/>
            <person name="Luo G."/>
        </authorList>
    </citation>
    <scope>NUCLEOTIDE SEQUENCE [LARGE SCALE GENOMIC DNA]</scope>
    <source>
        <strain evidence="3 4">AM28-39</strain>
    </source>
</reference>
<dbReference type="InterPro" id="IPR019734">
    <property type="entry name" value="TPR_rpt"/>
</dbReference>
<sequence>MERQRLMVGYDLCADYSQISYYNTEKEEPDSVNFDGQNEIPTVLCRLFSNGEWLAGQQALKAAEAGNGVLVRDFIVRIADDPMVDVAGERMEKAGLIGIFFQKTLKALETVCEGAEVGFITITMEDVDLATADALKRAAASMGIGAQLLALESHRLSYEYYALSQRRELWTHDVGLFEYDRRGLRYHHLTVSWKHHPPVVTAETTVLNQYLDGHELADPVPPEMDRQFLEAIKEVSARRMISTYYLMGEGFSGAESGKSWMNLSLKQLCAMKRHVFAGQNLYARGACYHSFDQGSFGRKPGFIAANAGLLTKDIYLRSVHKHAPQKLILAAAGTPWYSAVSRKAIIIDGQEQLIIRMRDPLTNFEQTAVMTLDALPQRPPKTTKLLIETSFQSETDCHIRVTDMGFGEIFAATGKVWEMHFDIGEASEASGQSAKEAVIEATIPQEVFPLDMKMSGTRIFSLEELCWYLSKNVYITTYDLFDEKMFFWMDKITGSHSLALALFNYKSAGKPLKEIVRLLLNAVDYLDNGEIARIYNKLTEMEHQNPLEQMRLAADNYNRYGHYMAALKNYHHVVYQMTHDYDSEMTRQFKADTWHNMGMVFLRLHNIKCAAECMKRAFELVKTQDFLAPYMYVLELLGDHEKILTLIRQEDIPTDISDAVLNRYKEAEHLCEHSEENRKIQDGLTLGNGQTTAKYWDFVRDYLNRQKKNYDLT</sequence>
<feature type="domain" description="DUF5716" evidence="2">
    <location>
        <begin position="120"/>
        <end position="422"/>
    </location>
</feature>
<dbReference type="InterPro" id="IPR043770">
    <property type="entry name" value="DUF5716_C"/>
</dbReference>
<dbReference type="Pfam" id="PF18980">
    <property type="entry name" value="DUF5716_C"/>
    <property type="match status" value="1"/>
</dbReference>
<dbReference type="Proteomes" id="UP000261231">
    <property type="component" value="Unassembled WGS sequence"/>
</dbReference>
<protein>
    <recommendedName>
        <fullName evidence="2">DUF5716 domain-containing protein</fullName>
    </recommendedName>
</protein>
<name>A0A3E2XJX5_9FIRM</name>
<dbReference type="RefSeq" id="WP_117540886.1">
    <property type="nucleotide sequence ID" value="NZ_QVFD01000012.1"/>
</dbReference>
<keyword evidence="4" id="KW-1185">Reference proteome</keyword>
<gene>
    <name evidence="3" type="ORF">DW747_12055</name>
</gene>
<dbReference type="OrthoDB" id="1918132at2"/>
<organism evidence="3 4">
    <name type="scientific">Coprococcus catus</name>
    <dbReference type="NCBI Taxonomy" id="116085"/>
    <lineage>
        <taxon>Bacteria</taxon>
        <taxon>Bacillati</taxon>
        <taxon>Bacillota</taxon>
        <taxon>Clostridia</taxon>
        <taxon>Lachnospirales</taxon>
        <taxon>Lachnospiraceae</taxon>
        <taxon>Coprococcus</taxon>
    </lineage>
</organism>
<evidence type="ECO:0000313" key="3">
    <source>
        <dbReference type="EMBL" id="RGC45186.1"/>
    </source>
</evidence>
<dbReference type="InterPro" id="IPR011990">
    <property type="entry name" value="TPR-like_helical_dom_sf"/>
</dbReference>
<keyword evidence="1" id="KW-0802">TPR repeat</keyword>
<dbReference type="EMBL" id="QVFD01000012">
    <property type="protein sequence ID" value="RGC45186.1"/>
    <property type="molecule type" value="Genomic_DNA"/>
</dbReference>
<accession>A0A3E2XJX5</accession>
<evidence type="ECO:0000256" key="1">
    <source>
        <dbReference type="PROSITE-ProRule" id="PRU00339"/>
    </source>
</evidence>
<dbReference type="SUPFAM" id="SSF48452">
    <property type="entry name" value="TPR-like"/>
    <property type="match status" value="1"/>
</dbReference>
<feature type="repeat" description="TPR" evidence="1">
    <location>
        <begin position="591"/>
        <end position="624"/>
    </location>
</feature>
<evidence type="ECO:0000259" key="2">
    <source>
        <dbReference type="Pfam" id="PF18980"/>
    </source>
</evidence>
<proteinExistence type="predicted"/>
<dbReference type="AlphaFoldDB" id="A0A3E2XJX5"/>
<dbReference type="PROSITE" id="PS50005">
    <property type="entry name" value="TPR"/>
    <property type="match status" value="1"/>
</dbReference>